<feature type="domain" description="LD-carboxypeptidase C-terminal" evidence="5">
    <location>
        <begin position="207"/>
        <end position="329"/>
    </location>
</feature>
<keyword evidence="6" id="KW-0121">Carboxypeptidase</keyword>
<dbReference type="SUPFAM" id="SSF52317">
    <property type="entry name" value="Class I glutamine amidotransferase-like"/>
    <property type="match status" value="1"/>
</dbReference>
<reference evidence="6 7" key="1">
    <citation type="submission" date="2017-09" db="EMBL/GenBank/DDBJ databases">
        <title>Depth-based differentiation of microbial function through sediment-hosted aquifers and enrichment of novel symbionts in the deep terrestrial subsurface.</title>
        <authorList>
            <person name="Probst A.J."/>
            <person name="Ladd B."/>
            <person name="Jarett J.K."/>
            <person name="Geller-Mcgrath D.E."/>
            <person name="Sieber C.M."/>
            <person name="Emerson J.B."/>
            <person name="Anantharaman K."/>
            <person name="Thomas B.C."/>
            <person name="Malmstrom R."/>
            <person name="Stieglmeier M."/>
            <person name="Klingl A."/>
            <person name="Woyke T."/>
            <person name="Ryan C.M."/>
            <person name="Banfield J.F."/>
        </authorList>
    </citation>
    <scope>NUCLEOTIDE SEQUENCE [LARGE SCALE GENOMIC DNA]</scope>
    <source>
        <strain evidence="6">CG11_big_fil_rev_8_21_14_0_20_39_34</strain>
    </source>
</reference>
<name>A0A2H0N4Z3_9BACT</name>
<feature type="active site" description="Charge relay system" evidence="3">
    <location>
        <position position="241"/>
    </location>
</feature>
<dbReference type="PIRSF" id="PIRSF028757">
    <property type="entry name" value="LD-carboxypeptidase"/>
    <property type="match status" value="1"/>
</dbReference>
<evidence type="ECO:0000256" key="2">
    <source>
        <dbReference type="ARBA" id="ARBA00022801"/>
    </source>
</evidence>
<dbReference type="SUPFAM" id="SSF141986">
    <property type="entry name" value="LD-carboxypeptidase A C-terminal domain-like"/>
    <property type="match status" value="1"/>
</dbReference>
<feature type="domain" description="LD-carboxypeptidase N-terminal" evidence="4">
    <location>
        <begin position="14"/>
        <end position="133"/>
    </location>
</feature>
<keyword evidence="6" id="KW-0645">Protease</keyword>
<keyword evidence="2" id="KW-0378">Hydrolase</keyword>
<evidence type="ECO:0000256" key="1">
    <source>
        <dbReference type="ARBA" id="ARBA00010233"/>
    </source>
</evidence>
<dbReference type="Gene3D" id="3.50.30.60">
    <property type="entry name" value="LD-carboxypeptidase A C-terminal domain-like"/>
    <property type="match status" value="1"/>
</dbReference>
<dbReference type="GO" id="GO:0004180">
    <property type="term" value="F:carboxypeptidase activity"/>
    <property type="evidence" value="ECO:0007669"/>
    <property type="project" value="UniProtKB-KW"/>
</dbReference>
<sequence length="345" mass="39698">MAIKSRKLQKGDTVAVLSPSKGLPFIFPHIFDNGIKILKENFGLKIKEFPTARMSIDKLYGNPKIRAEDINNAFLDKEVKAIFTSIGGDDSIRILEYIDKEVVKNNPKIFMGYSDTTSLTTFFNQLGLVTFNGPSIMAGFSQMANFPESENHIKEILFSNFNDYEYKPFSNWTNSYKDWSKKENTGQVNEIEKNTGWNWIQGESIVTGELFGGCIEIFEMLNGTKYWPKQDFWNDKVLFLETSEEKPSPDYVKYAFRNYGIQGIFDKIKAILIGRARDYTDEEKKQLEKNVVDVISKEFNHPEIPIITNMNFGHTDPQFILPLGIKAEVDCQNKKFKLTESIFEE</sequence>
<evidence type="ECO:0000259" key="5">
    <source>
        <dbReference type="Pfam" id="PF17676"/>
    </source>
</evidence>
<gene>
    <name evidence="6" type="ORF">COV59_02155</name>
</gene>
<organism evidence="6 7">
    <name type="scientific">Candidatus Magasanikbacteria bacterium CG11_big_fil_rev_8_21_14_0_20_39_34</name>
    <dbReference type="NCBI Taxonomy" id="1974653"/>
    <lineage>
        <taxon>Bacteria</taxon>
        <taxon>Candidatus Magasanikiibacteriota</taxon>
    </lineage>
</organism>
<protein>
    <submittedName>
        <fullName evidence="6">LD-carboxypeptidase</fullName>
    </submittedName>
</protein>
<dbReference type="InterPro" id="IPR040449">
    <property type="entry name" value="Peptidase_S66_N"/>
</dbReference>
<dbReference type="InterPro" id="IPR027478">
    <property type="entry name" value="LdcA_N"/>
</dbReference>
<dbReference type="Pfam" id="PF02016">
    <property type="entry name" value="Peptidase_S66"/>
    <property type="match status" value="1"/>
</dbReference>
<evidence type="ECO:0000313" key="7">
    <source>
        <dbReference type="Proteomes" id="UP000229600"/>
    </source>
</evidence>
<feature type="active site" description="Charge relay system" evidence="3">
    <location>
        <position position="314"/>
    </location>
</feature>
<proteinExistence type="inferred from homology"/>
<accession>A0A2H0N4Z3</accession>
<dbReference type="CDD" id="cd07062">
    <property type="entry name" value="Peptidase_S66_mccF_like"/>
    <property type="match status" value="1"/>
</dbReference>
<dbReference type="EMBL" id="PCWN01000007">
    <property type="protein sequence ID" value="PIR03964.1"/>
    <property type="molecule type" value="Genomic_DNA"/>
</dbReference>
<dbReference type="InterPro" id="IPR003507">
    <property type="entry name" value="S66_fam"/>
</dbReference>
<dbReference type="Proteomes" id="UP000229600">
    <property type="component" value="Unassembled WGS sequence"/>
</dbReference>
<dbReference type="AlphaFoldDB" id="A0A2H0N4Z3"/>
<evidence type="ECO:0000259" key="4">
    <source>
        <dbReference type="Pfam" id="PF02016"/>
    </source>
</evidence>
<comment type="caution">
    <text evidence="6">The sequence shown here is derived from an EMBL/GenBank/DDBJ whole genome shotgun (WGS) entry which is preliminary data.</text>
</comment>
<dbReference type="Gene3D" id="3.40.50.10740">
    <property type="entry name" value="Class I glutamine amidotransferase-like"/>
    <property type="match status" value="1"/>
</dbReference>
<dbReference type="PANTHER" id="PTHR30237">
    <property type="entry name" value="MURAMOYLTETRAPEPTIDE CARBOXYPEPTIDASE"/>
    <property type="match status" value="1"/>
</dbReference>
<dbReference type="InterPro" id="IPR027461">
    <property type="entry name" value="Carboxypeptidase_A_C_sf"/>
</dbReference>
<evidence type="ECO:0000313" key="6">
    <source>
        <dbReference type="EMBL" id="PIR03964.1"/>
    </source>
</evidence>
<comment type="similarity">
    <text evidence="1">Belongs to the peptidase S66 family.</text>
</comment>
<feature type="active site" description="Nucleophile" evidence="3">
    <location>
        <position position="114"/>
    </location>
</feature>
<evidence type="ECO:0000256" key="3">
    <source>
        <dbReference type="PIRSR" id="PIRSR028757-1"/>
    </source>
</evidence>
<dbReference type="PANTHER" id="PTHR30237:SF4">
    <property type="entry name" value="LD-CARBOXYPEPTIDASE C-TERMINAL DOMAIN-CONTAINING PROTEIN"/>
    <property type="match status" value="1"/>
</dbReference>
<dbReference type="Pfam" id="PF17676">
    <property type="entry name" value="Peptidase_S66C"/>
    <property type="match status" value="1"/>
</dbReference>
<dbReference type="InterPro" id="IPR029062">
    <property type="entry name" value="Class_I_gatase-like"/>
</dbReference>
<dbReference type="InterPro" id="IPR040921">
    <property type="entry name" value="Peptidase_S66C"/>
</dbReference>